<dbReference type="InterPro" id="IPR003593">
    <property type="entry name" value="AAA+_ATPase"/>
</dbReference>
<evidence type="ECO:0000256" key="2">
    <source>
        <dbReference type="ARBA" id="ARBA00022741"/>
    </source>
</evidence>
<dbReference type="STRING" id="123822.B0188_08330"/>
<dbReference type="SUPFAM" id="SSF52540">
    <property type="entry name" value="P-loop containing nucleoside triphosphate hydrolases"/>
    <property type="match status" value="1"/>
</dbReference>
<dbReference type="InterPro" id="IPR003439">
    <property type="entry name" value="ABC_transporter-like_ATP-bd"/>
</dbReference>
<proteinExistence type="predicted"/>
<dbReference type="NCBIfam" id="NF008809">
    <property type="entry name" value="PRK11831.1"/>
    <property type="match status" value="1"/>
</dbReference>
<name>A0A1T0AXA8_9PAST</name>
<comment type="caution">
    <text evidence="5">The sequence shown here is derived from an EMBL/GenBank/DDBJ whole genome shotgun (WGS) entry which is preliminary data.</text>
</comment>
<evidence type="ECO:0000256" key="3">
    <source>
        <dbReference type="ARBA" id="ARBA00022840"/>
    </source>
</evidence>
<dbReference type="PANTHER" id="PTHR43023">
    <property type="entry name" value="PROTEIN TRIGALACTOSYLDIACYLGLYCEROL 3, CHLOROPLASTIC"/>
    <property type="match status" value="1"/>
</dbReference>
<dbReference type="GO" id="GO:0016887">
    <property type="term" value="F:ATP hydrolysis activity"/>
    <property type="evidence" value="ECO:0007669"/>
    <property type="project" value="InterPro"/>
</dbReference>
<dbReference type="Proteomes" id="UP000190023">
    <property type="component" value="Unassembled WGS sequence"/>
</dbReference>
<dbReference type="SMART" id="SM00382">
    <property type="entry name" value="AAA"/>
    <property type="match status" value="1"/>
</dbReference>
<dbReference type="InterPro" id="IPR027417">
    <property type="entry name" value="P-loop_NTPase"/>
</dbReference>
<dbReference type="OrthoDB" id="9802264at2"/>
<keyword evidence="2" id="KW-0547">Nucleotide-binding</keyword>
<reference evidence="5 6" key="1">
    <citation type="submission" date="2017-02" db="EMBL/GenBank/DDBJ databases">
        <title>Draft genome sequence of Haemophilus felis CCUG 31170 type strain.</title>
        <authorList>
            <person name="Engstrom-Jakobsson H."/>
            <person name="Salva-Serra F."/>
            <person name="Thorell K."/>
            <person name="Gonzales-Siles L."/>
            <person name="Karlsson R."/>
            <person name="Boulund F."/>
            <person name="Engstrand L."/>
            <person name="Kristiansson E."/>
            <person name="Moore E."/>
        </authorList>
    </citation>
    <scope>NUCLEOTIDE SEQUENCE [LARGE SCALE GENOMIC DNA]</scope>
    <source>
        <strain evidence="5 6">CCUG 31170</strain>
    </source>
</reference>
<feature type="domain" description="ABC transporter" evidence="4">
    <location>
        <begin position="6"/>
        <end position="242"/>
    </location>
</feature>
<dbReference type="PANTHER" id="PTHR43023:SF6">
    <property type="entry name" value="INTERMEMBRANE PHOSPHOLIPID TRANSPORT SYSTEM ATP-BINDING PROTEIN MLAF"/>
    <property type="match status" value="1"/>
</dbReference>
<evidence type="ECO:0000256" key="1">
    <source>
        <dbReference type="ARBA" id="ARBA00022448"/>
    </source>
</evidence>
<keyword evidence="1" id="KW-0813">Transport</keyword>
<dbReference type="EMBL" id="MUYB01000035">
    <property type="protein sequence ID" value="OOS02518.1"/>
    <property type="molecule type" value="Genomic_DNA"/>
</dbReference>
<keyword evidence="6" id="KW-1185">Reference proteome</keyword>
<dbReference type="AlphaFoldDB" id="A0A1T0AXA8"/>
<organism evidence="5 6">
    <name type="scientific">[Haemophilus] felis</name>
    <dbReference type="NCBI Taxonomy" id="123822"/>
    <lineage>
        <taxon>Bacteria</taxon>
        <taxon>Pseudomonadati</taxon>
        <taxon>Pseudomonadota</taxon>
        <taxon>Gammaproteobacteria</taxon>
        <taxon>Pasteurellales</taxon>
        <taxon>Pasteurellaceae</taxon>
    </lineage>
</organism>
<protein>
    <submittedName>
        <fullName evidence="5">Phospholipid ABC transporter ATP-binding protein MlaF</fullName>
    </submittedName>
</protein>
<dbReference type="PROSITE" id="PS00211">
    <property type="entry name" value="ABC_TRANSPORTER_1"/>
    <property type="match status" value="1"/>
</dbReference>
<keyword evidence="3 5" id="KW-0067">ATP-binding</keyword>
<evidence type="ECO:0000313" key="5">
    <source>
        <dbReference type="EMBL" id="OOS02518.1"/>
    </source>
</evidence>
<dbReference type="CDD" id="cd03261">
    <property type="entry name" value="ABC_Org_Solvent_Resistant"/>
    <property type="match status" value="1"/>
</dbReference>
<dbReference type="PROSITE" id="PS50893">
    <property type="entry name" value="ABC_TRANSPORTER_2"/>
    <property type="match status" value="1"/>
</dbReference>
<gene>
    <name evidence="5" type="ORF">B0188_08330</name>
</gene>
<dbReference type="InterPro" id="IPR017871">
    <property type="entry name" value="ABC_transporter-like_CS"/>
</dbReference>
<dbReference type="Gene3D" id="3.40.50.300">
    <property type="entry name" value="P-loop containing nucleotide triphosphate hydrolases"/>
    <property type="match status" value="1"/>
</dbReference>
<dbReference type="Pfam" id="PF00005">
    <property type="entry name" value="ABC_tran"/>
    <property type="match status" value="1"/>
</dbReference>
<dbReference type="GO" id="GO:0005524">
    <property type="term" value="F:ATP binding"/>
    <property type="evidence" value="ECO:0007669"/>
    <property type="project" value="UniProtKB-KW"/>
</dbReference>
<evidence type="ECO:0000313" key="6">
    <source>
        <dbReference type="Proteomes" id="UP000190023"/>
    </source>
</evidence>
<accession>A0A1T0AXA8</accession>
<sequence length="264" mass="29236">MSTPLIEVKNLTFKRGDRAIYHDLNLKVEQGKITAIMGPSGIGKTTLLKLIGGQLQPEQGEIWFAGQNICELNNSELYKVRQKMGMLFQSGALFTDISTFDNVAFPIREHTRLPEDLIKQMVLMKLEAVGLRGAADLMPSELSGGMARRAALARAIALDPEFIMFDEPFAGQDPISMGVILSLIKHLNEALNLTSIVVSHDVQEVLSIADYAYIIADKRVIAEGTSTQLLQSQDPQVRQFLDGEADGPVKFHYPAKDYAEELFK</sequence>
<evidence type="ECO:0000259" key="4">
    <source>
        <dbReference type="PROSITE" id="PS50893"/>
    </source>
</evidence>